<evidence type="ECO:0000256" key="1">
    <source>
        <dbReference type="ARBA" id="ARBA00004496"/>
    </source>
</evidence>
<feature type="domain" description="Ribosomal RNA small subunit methyltransferase E methyltransferase" evidence="13">
    <location>
        <begin position="73"/>
        <end position="240"/>
    </location>
</feature>
<dbReference type="GO" id="GO:0005737">
    <property type="term" value="C:cytoplasm"/>
    <property type="evidence" value="ECO:0007669"/>
    <property type="project" value="UniProtKB-SubCell"/>
</dbReference>
<dbReference type="PANTHER" id="PTHR30027:SF3">
    <property type="entry name" value="16S RRNA (URACIL(1498)-N(3))-METHYLTRANSFERASE"/>
    <property type="match status" value="1"/>
</dbReference>
<dbReference type="EMBL" id="JASGBQ010000010">
    <property type="protein sequence ID" value="MDI9242285.1"/>
    <property type="molecule type" value="Genomic_DNA"/>
</dbReference>
<name>A0AAP4BA36_9FIRM</name>
<evidence type="ECO:0000256" key="8">
    <source>
        <dbReference type="ARBA" id="ARBA00022679"/>
    </source>
</evidence>
<dbReference type="GO" id="GO:0070475">
    <property type="term" value="P:rRNA base methylation"/>
    <property type="evidence" value="ECO:0007669"/>
    <property type="project" value="TreeGrafter"/>
</dbReference>
<dbReference type="NCBIfam" id="NF008692">
    <property type="entry name" value="PRK11713.1-5"/>
    <property type="match status" value="1"/>
</dbReference>
<dbReference type="InterPro" id="IPR015947">
    <property type="entry name" value="PUA-like_sf"/>
</dbReference>
<dbReference type="Gene3D" id="3.40.1280.10">
    <property type="match status" value="1"/>
</dbReference>
<dbReference type="AlphaFoldDB" id="A0AAP4BA36"/>
<evidence type="ECO:0000256" key="5">
    <source>
        <dbReference type="ARBA" id="ARBA00022490"/>
    </source>
</evidence>
<dbReference type="InterPro" id="IPR046887">
    <property type="entry name" value="RsmE_PUA-like"/>
</dbReference>
<dbReference type="InterPro" id="IPR046886">
    <property type="entry name" value="RsmE_MTase_dom"/>
</dbReference>
<keyword evidence="6 12" id="KW-0698">rRNA processing</keyword>
<reference evidence="15 16" key="1">
    <citation type="submission" date="2023-05" db="EMBL/GenBank/DDBJ databases">
        <title>[ruminococcus] sp. nov., isolated from a pig farm feces dump.</title>
        <authorList>
            <person name="Chang Y.-H."/>
        </authorList>
    </citation>
    <scope>NUCLEOTIDE SEQUENCE [LARGE SCALE GENOMIC DNA]</scope>
    <source>
        <strain evidence="15 16">YH-rum2234</strain>
    </source>
</reference>
<evidence type="ECO:0000256" key="2">
    <source>
        <dbReference type="ARBA" id="ARBA00005528"/>
    </source>
</evidence>
<accession>A0AAP4BA36</accession>
<evidence type="ECO:0000256" key="3">
    <source>
        <dbReference type="ARBA" id="ARBA00012328"/>
    </source>
</evidence>
<protein>
    <recommendedName>
        <fullName evidence="4 12">Ribosomal RNA small subunit methyltransferase E</fullName>
        <ecNumber evidence="3 12">2.1.1.193</ecNumber>
    </recommendedName>
</protein>
<evidence type="ECO:0000256" key="7">
    <source>
        <dbReference type="ARBA" id="ARBA00022603"/>
    </source>
</evidence>
<dbReference type="RefSeq" id="WP_283230734.1">
    <property type="nucleotide sequence ID" value="NZ_JASGBQ010000010.1"/>
</dbReference>
<sequence length="245" mass="27319">MYLFFVDGRDIGEETARITGPDVNHIKNVLRMKPGDKVRISDGESLCYNCVIESFSEGEAVVKLLSKDEDGTELPAEIVLFQGLPKGDKMELVIQKTVELGIHRIVPVATKRAVVKLDAKKAEARVRRWNAISESAAKQSKRTVIPEVSPVMGFREAIDSAAAFDCRLFPYENAEGMDYTRKILSEVKPGMRIAIFIGPEGGFEEEEVIYAKERGFLPITLGRRILRTETAGLALLSALMFRLEK</sequence>
<dbReference type="NCBIfam" id="TIGR00046">
    <property type="entry name" value="RsmE family RNA methyltransferase"/>
    <property type="match status" value="1"/>
</dbReference>
<dbReference type="Gene3D" id="2.40.240.20">
    <property type="entry name" value="Hypothetical PUA domain-like, domain 1"/>
    <property type="match status" value="1"/>
</dbReference>
<evidence type="ECO:0000313" key="15">
    <source>
        <dbReference type="EMBL" id="MDI9242285.1"/>
    </source>
</evidence>
<dbReference type="Pfam" id="PF20260">
    <property type="entry name" value="PUA_4"/>
    <property type="match status" value="1"/>
</dbReference>
<dbReference type="InterPro" id="IPR006700">
    <property type="entry name" value="RsmE"/>
</dbReference>
<evidence type="ECO:0000259" key="13">
    <source>
        <dbReference type="Pfam" id="PF04452"/>
    </source>
</evidence>
<comment type="caution">
    <text evidence="15">The sequence shown here is derived from an EMBL/GenBank/DDBJ whole genome shotgun (WGS) entry which is preliminary data.</text>
</comment>
<proteinExistence type="inferred from homology"/>
<comment type="function">
    <text evidence="10 12">Specifically methylates the N3 position of the uracil ring of uridine 1498 (m3U1498) in 16S rRNA. Acts on the fully assembled 30S ribosomal subunit.</text>
</comment>
<dbReference type="InterPro" id="IPR029026">
    <property type="entry name" value="tRNA_m1G_MTases_N"/>
</dbReference>
<evidence type="ECO:0000259" key="14">
    <source>
        <dbReference type="Pfam" id="PF20260"/>
    </source>
</evidence>
<dbReference type="CDD" id="cd18084">
    <property type="entry name" value="RsmE-like"/>
    <property type="match status" value="1"/>
</dbReference>
<keyword evidence="7 12" id="KW-0489">Methyltransferase</keyword>
<comment type="catalytic activity">
    <reaction evidence="11 12">
        <text>uridine(1498) in 16S rRNA + S-adenosyl-L-methionine = N(3)-methyluridine(1498) in 16S rRNA + S-adenosyl-L-homocysteine + H(+)</text>
        <dbReference type="Rhea" id="RHEA:42920"/>
        <dbReference type="Rhea" id="RHEA-COMP:10283"/>
        <dbReference type="Rhea" id="RHEA-COMP:10284"/>
        <dbReference type="ChEBI" id="CHEBI:15378"/>
        <dbReference type="ChEBI" id="CHEBI:57856"/>
        <dbReference type="ChEBI" id="CHEBI:59789"/>
        <dbReference type="ChEBI" id="CHEBI:65315"/>
        <dbReference type="ChEBI" id="CHEBI:74502"/>
        <dbReference type="EC" id="2.1.1.193"/>
    </reaction>
</comment>
<dbReference type="GO" id="GO:0070042">
    <property type="term" value="F:rRNA (uridine-N3-)-methyltransferase activity"/>
    <property type="evidence" value="ECO:0007669"/>
    <property type="project" value="TreeGrafter"/>
</dbReference>
<evidence type="ECO:0000256" key="4">
    <source>
        <dbReference type="ARBA" id="ARBA00013673"/>
    </source>
</evidence>
<evidence type="ECO:0000256" key="10">
    <source>
        <dbReference type="ARBA" id="ARBA00025699"/>
    </source>
</evidence>
<keyword evidence="16" id="KW-1185">Reference proteome</keyword>
<evidence type="ECO:0000313" key="16">
    <source>
        <dbReference type="Proteomes" id="UP001300383"/>
    </source>
</evidence>
<evidence type="ECO:0000256" key="6">
    <source>
        <dbReference type="ARBA" id="ARBA00022552"/>
    </source>
</evidence>
<comment type="subcellular location">
    <subcellularLocation>
        <location evidence="1 12">Cytoplasm</location>
    </subcellularLocation>
</comment>
<dbReference type="Pfam" id="PF04452">
    <property type="entry name" value="Methyltrans_RNA"/>
    <property type="match status" value="1"/>
</dbReference>
<organism evidence="15 16">
    <name type="scientific">Fusibacillus kribbianus</name>
    <dbReference type="NCBI Taxonomy" id="3044208"/>
    <lineage>
        <taxon>Bacteria</taxon>
        <taxon>Bacillati</taxon>
        <taxon>Bacillota</taxon>
        <taxon>Clostridia</taxon>
        <taxon>Lachnospirales</taxon>
        <taxon>Lachnospiraceae</taxon>
        <taxon>Fusibacillus</taxon>
    </lineage>
</organism>
<gene>
    <name evidence="15" type="ORF">QJ036_07350</name>
</gene>
<dbReference type="Proteomes" id="UP001300383">
    <property type="component" value="Unassembled WGS sequence"/>
</dbReference>
<dbReference type="SUPFAM" id="SSF75217">
    <property type="entry name" value="alpha/beta knot"/>
    <property type="match status" value="1"/>
</dbReference>
<dbReference type="PIRSF" id="PIRSF015601">
    <property type="entry name" value="MTase_slr0722"/>
    <property type="match status" value="1"/>
</dbReference>
<dbReference type="PANTHER" id="PTHR30027">
    <property type="entry name" value="RIBOSOMAL RNA SMALL SUBUNIT METHYLTRANSFERASE E"/>
    <property type="match status" value="1"/>
</dbReference>
<dbReference type="SUPFAM" id="SSF88697">
    <property type="entry name" value="PUA domain-like"/>
    <property type="match status" value="1"/>
</dbReference>
<comment type="similarity">
    <text evidence="2 12">Belongs to the RNA methyltransferase RsmE family.</text>
</comment>
<dbReference type="EC" id="2.1.1.193" evidence="3 12"/>
<keyword evidence="5 12" id="KW-0963">Cytoplasm</keyword>
<evidence type="ECO:0000256" key="12">
    <source>
        <dbReference type="PIRNR" id="PIRNR015601"/>
    </source>
</evidence>
<dbReference type="InterPro" id="IPR029028">
    <property type="entry name" value="Alpha/beta_knot_MTases"/>
</dbReference>
<keyword evidence="8 12" id="KW-0808">Transferase</keyword>
<evidence type="ECO:0000256" key="11">
    <source>
        <dbReference type="ARBA" id="ARBA00047944"/>
    </source>
</evidence>
<keyword evidence="9 12" id="KW-0949">S-adenosyl-L-methionine</keyword>
<feature type="domain" description="Ribosomal RNA small subunit methyltransferase E PUA-like" evidence="14">
    <location>
        <begin position="18"/>
        <end position="64"/>
    </location>
</feature>
<evidence type="ECO:0000256" key="9">
    <source>
        <dbReference type="ARBA" id="ARBA00022691"/>
    </source>
</evidence>